<sequence length="75" mass="8012">MERERAPPIHNATTKDGAEACGKKLSRGLKLRLALGQRRSERGESHPTPTNNRPAAGEATRTGGAGTARHPPPYT</sequence>
<reference evidence="2" key="1">
    <citation type="journal article" date="2022" name="bioRxiv">
        <title>Sequencing and chromosome-scale assembly of the giantPleurodeles waltlgenome.</title>
        <authorList>
            <person name="Brown T."/>
            <person name="Elewa A."/>
            <person name="Iarovenko S."/>
            <person name="Subramanian E."/>
            <person name="Araus A.J."/>
            <person name="Petzold A."/>
            <person name="Susuki M."/>
            <person name="Suzuki K.-i.T."/>
            <person name="Hayashi T."/>
            <person name="Toyoda A."/>
            <person name="Oliveira C."/>
            <person name="Osipova E."/>
            <person name="Leigh N.D."/>
            <person name="Simon A."/>
            <person name="Yun M.H."/>
        </authorList>
    </citation>
    <scope>NUCLEOTIDE SEQUENCE</scope>
    <source>
        <strain evidence="2">20211129_DDA</strain>
        <tissue evidence="2">Liver</tissue>
    </source>
</reference>
<proteinExistence type="predicted"/>
<accession>A0AAV7PZ96</accession>
<dbReference type="AlphaFoldDB" id="A0AAV7PZ96"/>
<evidence type="ECO:0000313" key="3">
    <source>
        <dbReference type="Proteomes" id="UP001066276"/>
    </source>
</evidence>
<gene>
    <name evidence="2" type="ORF">NDU88_011586</name>
</gene>
<evidence type="ECO:0000313" key="2">
    <source>
        <dbReference type="EMBL" id="KAJ1133289.1"/>
    </source>
</evidence>
<organism evidence="2 3">
    <name type="scientific">Pleurodeles waltl</name>
    <name type="common">Iberian ribbed newt</name>
    <dbReference type="NCBI Taxonomy" id="8319"/>
    <lineage>
        <taxon>Eukaryota</taxon>
        <taxon>Metazoa</taxon>
        <taxon>Chordata</taxon>
        <taxon>Craniata</taxon>
        <taxon>Vertebrata</taxon>
        <taxon>Euteleostomi</taxon>
        <taxon>Amphibia</taxon>
        <taxon>Batrachia</taxon>
        <taxon>Caudata</taxon>
        <taxon>Salamandroidea</taxon>
        <taxon>Salamandridae</taxon>
        <taxon>Pleurodelinae</taxon>
        <taxon>Pleurodeles</taxon>
    </lineage>
</organism>
<keyword evidence="3" id="KW-1185">Reference proteome</keyword>
<comment type="caution">
    <text evidence="2">The sequence shown here is derived from an EMBL/GenBank/DDBJ whole genome shotgun (WGS) entry which is preliminary data.</text>
</comment>
<protein>
    <submittedName>
        <fullName evidence="2">Uncharacterized protein</fullName>
    </submittedName>
</protein>
<feature type="region of interest" description="Disordered" evidence="1">
    <location>
        <begin position="34"/>
        <end position="75"/>
    </location>
</feature>
<dbReference type="EMBL" id="JANPWB010000011">
    <property type="protein sequence ID" value="KAJ1133289.1"/>
    <property type="molecule type" value="Genomic_DNA"/>
</dbReference>
<evidence type="ECO:0000256" key="1">
    <source>
        <dbReference type="SAM" id="MobiDB-lite"/>
    </source>
</evidence>
<feature type="compositionally biased region" description="Low complexity" evidence="1">
    <location>
        <begin position="53"/>
        <end position="62"/>
    </location>
</feature>
<feature type="region of interest" description="Disordered" evidence="1">
    <location>
        <begin position="1"/>
        <end position="20"/>
    </location>
</feature>
<name>A0AAV7PZ96_PLEWA</name>
<dbReference type="Proteomes" id="UP001066276">
    <property type="component" value="Chromosome 7"/>
</dbReference>